<dbReference type="AlphaFoldDB" id="A8P9Q5"/>
<dbReference type="STRING" id="240176.A8P9Q5"/>
<dbReference type="OrthoDB" id="271448at2759"/>
<keyword evidence="3" id="KW-1185">Reference proteome</keyword>
<evidence type="ECO:0000256" key="1">
    <source>
        <dbReference type="SAM" id="SignalP"/>
    </source>
</evidence>
<dbReference type="EMBL" id="AACS02000002">
    <property type="protein sequence ID" value="EAU81962.1"/>
    <property type="molecule type" value="Genomic_DNA"/>
</dbReference>
<protein>
    <recommendedName>
        <fullName evidence="4">Apple domain-containing protein</fullName>
    </recommendedName>
</protein>
<evidence type="ECO:0000313" key="2">
    <source>
        <dbReference type="EMBL" id="EAU81962.1"/>
    </source>
</evidence>
<dbReference type="GeneID" id="6016434"/>
<feature type="signal peptide" evidence="1">
    <location>
        <begin position="1"/>
        <end position="20"/>
    </location>
</feature>
<keyword evidence="1" id="KW-0732">Signal</keyword>
<dbReference type="OMA" id="TECHGTE"/>
<dbReference type="KEGG" id="cci:CC1G_09148"/>
<evidence type="ECO:0000313" key="3">
    <source>
        <dbReference type="Proteomes" id="UP000001861"/>
    </source>
</evidence>
<comment type="caution">
    <text evidence="2">The sequence shown here is derived from an EMBL/GenBank/DDBJ whole genome shotgun (WGS) entry which is preliminary data.</text>
</comment>
<dbReference type="eggNOG" id="ENOG502T7NE">
    <property type="taxonomic scope" value="Eukaryota"/>
</dbReference>
<dbReference type="RefSeq" id="XP_001839814.1">
    <property type="nucleotide sequence ID" value="XM_001839762.1"/>
</dbReference>
<organism evidence="2 3">
    <name type="scientific">Coprinopsis cinerea (strain Okayama-7 / 130 / ATCC MYA-4618 / FGSC 9003)</name>
    <name type="common">Inky cap fungus</name>
    <name type="synonym">Hormographiella aspergillata</name>
    <dbReference type="NCBI Taxonomy" id="240176"/>
    <lineage>
        <taxon>Eukaryota</taxon>
        <taxon>Fungi</taxon>
        <taxon>Dikarya</taxon>
        <taxon>Basidiomycota</taxon>
        <taxon>Agaricomycotina</taxon>
        <taxon>Agaricomycetes</taxon>
        <taxon>Agaricomycetidae</taxon>
        <taxon>Agaricales</taxon>
        <taxon>Agaricineae</taxon>
        <taxon>Psathyrellaceae</taxon>
        <taxon>Coprinopsis</taxon>
    </lineage>
</organism>
<feature type="chain" id="PRO_5002724709" description="Apple domain-containing protein" evidence="1">
    <location>
        <begin position="21"/>
        <end position="201"/>
    </location>
</feature>
<dbReference type="Proteomes" id="UP000001861">
    <property type="component" value="Unassembled WGS sequence"/>
</dbReference>
<dbReference type="InParanoid" id="A8P9Q5"/>
<accession>A8P9Q5</accession>
<reference evidence="2 3" key="1">
    <citation type="journal article" date="2010" name="Proc. Natl. Acad. Sci. U.S.A.">
        <title>Insights into evolution of multicellular fungi from the assembled chromosomes of the mushroom Coprinopsis cinerea (Coprinus cinereus).</title>
        <authorList>
            <person name="Stajich J.E."/>
            <person name="Wilke S.K."/>
            <person name="Ahren D."/>
            <person name="Au C.H."/>
            <person name="Birren B.W."/>
            <person name="Borodovsky M."/>
            <person name="Burns C."/>
            <person name="Canback B."/>
            <person name="Casselton L.A."/>
            <person name="Cheng C.K."/>
            <person name="Deng J."/>
            <person name="Dietrich F.S."/>
            <person name="Fargo D.C."/>
            <person name="Farman M.L."/>
            <person name="Gathman A.C."/>
            <person name="Goldberg J."/>
            <person name="Guigo R."/>
            <person name="Hoegger P.J."/>
            <person name="Hooker J.B."/>
            <person name="Huggins A."/>
            <person name="James T.Y."/>
            <person name="Kamada T."/>
            <person name="Kilaru S."/>
            <person name="Kodira C."/>
            <person name="Kues U."/>
            <person name="Kupfer D."/>
            <person name="Kwan H.S."/>
            <person name="Lomsadze A."/>
            <person name="Li W."/>
            <person name="Lilly W.W."/>
            <person name="Ma L.J."/>
            <person name="Mackey A.J."/>
            <person name="Manning G."/>
            <person name="Martin F."/>
            <person name="Muraguchi H."/>
            <person name="Natvig D.O."/>
            <person name="Palmerini H."/>
            <person name="Ramesh M.A."/>
            <person name="Rehmeyer C.J."/>
            <person name="Roe B.A."/>
            <person name="Shenoy N."/>
            <person name="Stanke M."/>
            <person name="Ter-Hovhannisyan V."/>
            <person name="Tunlid A."/>
            <person name="Velagapudi R."/>
            <person name="Vision T.J."/>
            <person name="Zeng Q."/>
            <person name="Zolan M.E."/>
            <person name="Pukkila P.J."/>
        </authorList>
    </citation>
    <scope>NUCLEOTIDE SEQUENCE [LARGE SCALE GENOMIC DNA]</scope>
    <source>
        <strain evidence="3">Okayama-7 / 130 / ATCC MYA-4618 / FGSC 9003</strain>
    </source>
</reference>
<proteinExistence type="predicted"/>
<gene>
    <name evidence="2" type="ORF">CC1G_09148</name>
</gene>
<name>A8P9Q5_COPC7</name>
<sequence>MKFSTILTAALAFTVTTVAATPTPGPFSNFDPFSIFGKDLGRGNKYGAPRKPWEGGKPGWYFGKHPGKVPRLPCLTGPICKILKLFPWFLQCPTPPPPNPGPSDGYTQTFNNHTGATQGNGYLTFGLVDTIADCKAMCNSVEGCVFANTYRDVNGKDGSPLLTCSLYSECHGIETATNTGGQSQPDGSINYIINSDGWCKA</sequence>
<dbReference type="VEuPathDB" id="FungiDB:CC1G_09148"/>
<evidence type="ECO:0008006" key="4">
    <source>
        <dbReference type="Google" id="ProtNLM"/>
    </source>
</evidence>